<sequence length="140" mass="15625">MHIIENNGQAVAHTNYWDSQHAAKGYAFLSWNAGAGRVLLPDTLVPALADMRAGRYVIVSQGPWHQLGGREAWELLFEDGSDAPYCLHLVAEQSDRRLPDTDQGGGFVVTVWTREGEQLCLPGKYRKVAEIPCLAPWREH</sequence>
<dbReference type="GeneID" id="300081866"/>
<organism evidence="1 2">
    <name type="scientific">Ectopseudomonas hydrolytica</name>
    <dbReference type="NCBI Taxonomy" id="2493633"/>
    <lineage>
        <taxon>Bacteria</taxon>
        <taxon>Pseudomonadati</taxon>
        <taxon>Pseudomonadota</taxon>
        <taxon>Gammaproteobacteria</taxon>
        <taxon>Pseudomonadales</taxon>
        <taxon>Pseudomonadaceae</taxon>
        <taxon>Ectopseudomonas</taxon>
    </lineage>
</organism>
<proteinExistence type="predicted"/>
<reference evidence="1" key="1">
    <citation type="submission" date="2022-06" db="EMBL/GenBank/DDBJ databases">
        <title>Complete genome of Pseudomonas hydrolytica DSWY01T.</title>
        <authorList>
            <person name="Jung J."/>
            <person name="Jeon C.O."/>
        </authorList>
    </citation>
    <scope>NUCLEOTIDE SEQUENCE</scope>
    <source>
        <strain evidence="1">DSWY01</strain>
    </source>
</reference>
<gene>
    <name evidence="1" type="ORF">L1F06_012805</name>
</gene>
<dbReference type="RefSeq" id="WP_129482365.1">
    <property type="nucleotide sequence ID" value="NZ_CP099397.1"/>
</dbReference>
<dbReference type="Proteomes" id="UP001054897">
    <property type="component" value="Chromosome"/>
</dbReference>
<protein>
    <submittedName>
        <fullName evidence="1">Uncharacterized protein</fullName>
    </submittedName>
</protein>
<dbReference type="EMBL" id="CP099397">
    <property type="protein sequence ID" value="USR37577.1"/>
    <property type="molecule type" value="Genomic_DNA"/>
</dbReference>
<keyword evidence="2" id="KW-1185">Reference proteome</keyword>
<name>A0ABY5A1Y2_9GAMM</name>
<accession>A0ABY5A1Y2</accession>
<evidence type="ECO:0000313" key="2">
    <source>
        <dbReference type="Proteomes" id="UP001054897"/>
    </source>
</evidence>
<evidence type="ECO:0000313" key="1">
    <source>
        <dbReference type="EMBL" id="USR37577.1"/>
    </source>
</evidence>